<evidence type="ECO:0000313" key="1">
    <source>
        <dbReference type="EMBL" id="MBC3880253.1"/>
    </source>
</evidence>
<dbReference type="AlphaFoldDB" id="A0A923HM97"/>
<gene>
    <name evidence="1" type="ORF">H8K36_02600</name>
</gene>
<dbReference type="Proteomes" id="UP000627446">
    <property type="component" value="Unassembled WGS sequence"/>
</dbReference>
<organism evidence="1 2">
    <name type="scientific">Undibacterium nitidum</name>
    <dbReference type="NCBI Taxonomy" id="2762298"/>
    <lineage>
        <taxon>Bacteria</taxon>
        <taxon>Pseudomonadati</taxon>
        <taxon>Pseudomonadota</taxon>
        <taxon>Betaproteobacteria</taxon>
        <taxon>Burkholderiales</taxon>
        <taxon>Oxalobacteraceae</taxon>
        <taxon>Undibacterium</taxon>
    </lineage>
</organism>
<accession>A0A923HM97</accession>
<name>A0A923HM97_9BURK</name>
<evidence type="ECO:0000313" key="2">
    <source>
        <dbReference type="Proteomes" id="UP000627446"/>
    </source>
</evidence>
<dbReference type="EMBL" id="JACOFZ010000001">
    <property type="protein sequence ID" value="MBC3880253.1"/>
    <property type="molecule type" value="Genomic_DNA"/>
</dbReference>
<dbReference type="RefSeq" id="WP_186915219.1">
    <property type="nucleotide sequence ID" value="NZ_JACOFZ010000001.1"/>
</dbReference>
<comment type="caution">
    <text evidence="1">The sequence shown here is derived from an EMBL/GenBank/DDBJ whole genome shotgun (WGS) entry which is preliminary data.</text>
</comment>
<protein>
    <submittedName>
        <fullName evidence="1">Inovirus-type Gp2 protein</fullName>
    </submittedName>
</protein>
<keyword evidence="2" id="KW-1185">Reference proteome</keyword>
<reference evidence="1" key="1">
    <citation type="submission" date="2020-08" db="EMBL/GenBank/DDBJ databases">
        <title>Novel species isolated from subtropical streams in China.</title>
        <authorList>
            <person name="Lu H."/>
        </authorList>
    </citation>
    <scope>NUCLEOTIDE SEQUENCE</scope>
    <source>
        <strain evidence="1">LX22W</strain>
    </source>
</reference>
<sequence>MAIFLDSKFLGHRATKAFQNDDHRGKTIDALLAKEKGDARPMRDVEDFIYYVRSQKQAVASLNLSSTTRTGNAQISKYYFAIHSMIKASCLLPTKYVYSISIEIFISACLKQSLIQEGADGKRYAVLGKFKDLDDVQSFDTFVQFVNAIDEICRSPKFRSKLVNAWKLQEYRRESFTKFVDDLFYVHSRIIVLRVDLYYNNATKDLVDGSDALDDLDRLVANMRHNSIFDDLLGSIFRVEYGLDRGVHIHSVFFFNGSIRNGLYHVHYAKLIGEYWKQHITQGKGDYWNVNAKIDEYKAKGICGIGLICASDELMINNLIGLVVHYVCKERQTIRLKDSPARKMIRKSCAPETFGVKRGRPRLAQTNSLC</sequence>
<proteinExistence type="predicted"/>